<dbReference type="InterPro" id="IPR000531">
    <property type="entry name" value="Beta-barrel_TonB"/>
</dbReference>
<name>A0A4U0NKH4_9SPHI</name>
<dbReference type="OrthoDB" id="9768177at2"/>
<dbReference type="GO" id="GO:0009279">
    <property type="term" value="C:cell outer membrane"/>
    <property type="evidence" value="ECO:0007669"/>
    <property type="project" value="UniProtKB-SubCell"/>
</dbReference>
<dbReference type="EMBL" id="SUME01000006">
    <property type="protein sequence ID" value="TJZ54787.1"/>
    <property type="molecule type" value="Genomic_DNA"/>
</dbReference>
<dbReference type="Gene3D" id="2.170.130.10">
    <property type="entry name" value="TonB-dependent receptor, plug domain"/>
    <property type="match status" value="1"/>
</dbReference>
<keyword evidence="3 8" id="KW-1134">Transmembrane beta strand</keyword>
<dbReference type="NCBIfam" id="TIGR04056">
    <property type="entry name" value="OMP_RagA_SusC"/>
    <property type="match status" value="1"/>
</dbReference>
<dbReference type="AlphaFoldDB" id="A0A4U0NKH4"/>
<dbReference type="FunFam" id="2.170.130.10:FF:000008">
    <property type="entry name" value="SusC/RagA family TonB-linked outer membrane protein"/>
    <property type="match status" value="1"/>
</dbReference>
<keyword evidence="2 8" id="KW-0813">Transport</keyword>
<evidence type="ECO:0000256" key="1">
    <source>
        <dbReference type="ARBA" id="ARBA00004571"/>
    </source>
</evidence>
<evidence type="ECO:0000313" key="14">
    <source>
        <dbReference type="Proteomes" id="UP000306808"/>
    </source>
</evidence>
<feature type="signal peptide" evidence="10">
    <location>
        <begin position="1"/>
        <end position="28"/>
    </location>
</feature>
<dbReference type="InterPro" id="IPR023997">
    <property type="entry name" value="TonB-dep_OMP_SusC/RagA_CS"/>
</dbReference>
<dbReference type="InterPro" id="IPR023996">
    <property type="entry name" value="TonB-dep_OMP_SusC/RagA"/>
</dbReference>
<evidence type="ECO:0000256" key="6">
    <source>
        <dbReference type="ARBA" id="ARBA00023136"/>
    </source>
</evidence>
<dbReference type="Proteomes" id="UP000306808">
    <property type="component" value="Unassembled WGS sequence"/>
</dbReference>
<dbReference type="Pfam" id="PF07715">
    <property type="entry name" value="Plug"/>
    <property type="match status" value="1"/>
</dbReference>
<keyword evidence="14" id="KW-1185">Reference proteome</keyword>
<dbReference type="InterPro" id="IPR037066">
    <property type="entry name" value="Plug_dom_sf"/>
</dbReference>
<gene>
    <name evidence="13" type="ORF">FAZ15_15015</name>
</gene>
<proteinExistence type="inferred from homology"/>
<protein>
    <submittedName>
        <fullName evidence="13">TonB-dependent receptor</fullName>
    </submittedName>
</protein>
<dbReference type="Pfam" id="PF13715">
    <property type="entry name" value="CarbopepD_reg_2"/>
    <property type="match status" value="1"/>
</dbReference>
<organism evidence="13 14">
    <name type="scientific">Sphingobacterium olei</name>
    <dbReference type="NCBI Taxonomy" id="2571155"/>
    <lineage>
        <taxon>Bacteria</taxon>
        <taxon>Pseudomonadati</taxon>
        <taxon>Bacteroidota</taxon>
        <taxon>Sphingobacteriia</taxon>
        <taxon>Sphingobacteriales</taxon>
        <taxon>Sphingobacteriaceae</taxon>
        <taxon>Sphingobacterium</taxon>
    </lineage>
</organism>
<accession>A0A4U0NKH4</accession>
<keyword evidence="7 8" id="KW-0998">Cell outer membrane</keyword>
<evidence type="ECO:0000256" key="4">
    <source>
        <dbReference type="ARBA" id="ARBA00022692"/>
    </source>
</evidence>
<keyword evidence="6 8" id="KW-0472">Membrane</keyword>
<reference evidence="13 14" key="1">
    <citation type="submission" date="2019-04" db="EMBL/GenBank/DDBJ databases">
        <title>Sphingobacterium olei sp. nov., isolated from oil-contaminated soil.</title>
        <authorList>
            <person name="Liu B."/>
        </authorList>
    </citation>
    <scope>NUCLEOTIDE SEQUENCE [LARGE SCALE GENOMIC DNA]</scope>
    <source>
        <strain evidence="13 14">HAL-9</strain>
    </source>
</reference>
<keyword evidence="10" id="KW-0732">Signal</keyword>
<comment type="caution">
    <text evidence="13">The sequence shown here is derived from an EMBL/GenBank/DDBJ whole genome shotgun (WGS) entry which is preliminary data.</text>
</comment>
<dbReference type="Gene3D" id="2.60.40.1120">
    <property type="entry name" value="Carboxypeptidase-like, regulatory domain"/>
    <property type="match status" value="1"/>
</dbReference>
<evidence type="ECO:0000256" key="9">
    <source>
        <dbReference type="RuleBase" id="RU003357"/>
    </source>
</evidence>
<dbReference type="SUPFAM" id="SSF49464">
    <property type="entry name" value="Carboxypeptidase regulatory domain-like"/>
    <property type="match status" value="1"/>
</dbReference>
<comment type="subcellular location">
    <subcellularLocation>
        <location evidence="1 8">Cell outer membrane</location>
        <topology evidence="1 8">Multi-pass membrane protein</topology>
    </subcellularLocation>
</comment>
<feature type="domain" description="TonB-dependent receptor plug" evidence="12">
    <location>
        <begin position="120"/>
        <end position="229"/>
    </location>
</feature>
<dbReference type="SUPFAM" id="SSF56935">
    <property type="entry name" value="Porins"/>
    <property type="match status" value="1"/>
</dbReference>
<keyword evidence="4 8" id="KW-0812">Transmembrane</keyword>
<dbReference type="Gene3D" id="2.40.170.20">
    <property type="entry name" value="TonB-dependent receptor, beta-barrel domain"/>
    <property type="match status" value="1"/>
</dbReference>
<evidence type="ECO:0000256" key="8">
    <source>
        <dbReference type="PROSITE-ProRule" id="PRU01360"/>
    </source>
</evidence>
<dbReference type="InterPro" id="IPR036942">
    <property type="entry name" value="Beta-barrel_TonB_sf"/>
</dbReference>
<keyword evidence="5 9" id="KW-0798">TonB box</keyword>
<evidence type="ECO:0000256" key="3">
    <source>
        <dbReference type="ARBA" id="ARBA00022452"/>
    </source>
</evidence>
<dbReference type="PROSITE" id="PS52016">
    <property type="entry name" value="TONB_DEPENDENT_REC_3"/>
    <property type="match status" value="1"/>
</dbReference>
<dbReference type="InterPro" id="IPR008969">
    <property type="entry name" value="CarboxyPept-like_regulatory"/>
</dbReference>
<keyword evidence="13" id="KW-0675">Receptor</keyword>
<evidence type="ECO:0000256" key="7">
    <source>
        <dbReference type="ARBA" id="ARBA00023237"/>
    </source>
</evidence>
<evidence type="ECO:0000259" key="11">
    <source>
        <dbReference type="Pfam" id="PF00593"/>
    </source>
</evidence>
<evidence type="ECO:0000256" key="2">
    <source>
        <dbReference type="ARBA" id="ARBA00022448"/>
    </source>
</evidence>
<dbReference type="InterPro" id="IPR039426">
    <property type="entry name" value="TonB-dep_rcpt-like"/>
</dbReference>
<feature type="chain" id="PRO_5020729000" evidence="10">
    <location>
        <begin position="29"/>
        <end position="1024"/>
    </location>
</feature>
<evidence type="ECO:0000313" key="13">
    <source>
        <dbReference type="EMBL" id="TJZ54787.1"/>
    </source>
</evidence>
<dbReference type="NCBIfam" id="TIGR04057">
    <property type="entry name" value="SusC_RagA_signa"/>
    <property type="match status" value="1"/>
</dbReference>
<evidence type="ECO:0000256" key="5">
    <source>
        <dbReference type="ARBA" id="ARBA00023077"/>
    </source>
</evidence>
<comment type="similarity">
    <text evidence="8 9">Belongs to the TonB-dependent receptor family.</text>
</comment>
<evidence type="ECO:0000256" key="10">
    <source>
        <dbReference type="SAM" id="SignalP"/>
    </source>
</evidence>
<feature type="domain" description="TonB-dependent receptor-like beta-barrel" evidence="11">
    <location>
        <begin position="461"/>
        <end position="986"/>
    </location>
</feature>
<sequence>MLIIMRRSLLRTCAIFCSVLFAVQFTMAQSRSVSGIVRDSEGRPLSGVTVKSGRYTVTTNEAGSYQVTVADNENVLSFSSVGLQSQQISLNNRSTIDAVLLSTMVDLDDVVVVGYGGVKKSDLTGAVATLKGSDLNKTPASSVDQLLQGKIPGVQVSISSGQPGAGATVRIRGNSSLSGSNAPLVVVDGFPWGDAGDLKQINPEDIESIEVLKDASSAAIYGSRGANGVIMVTTKKARAGTPRISLNTLNTISTLSVKPDLWRDGIEEAVYANEAALNGGTPLSQLPYLGEVRSGVYFPSIAELRGLDPTKPQWKTNTDWADLVYRNPFSQNYTLGVDGGSDNTKYSMSGNYYKEEGLAIKNAYDKYTGRLNLDQKLTNAISAGTNIILTYTNNTGQNLSAGRSRIFPVYDENGNYFRTSAMDFGNPIAIANEVLNKSKTIDVLGTIFVSAKLTDWLQFRTQLSTKYGNSIGDVYEPANVTFRGYENTGYGAINNYSNNELVNENYLTIDKTFDDIHRLNVVGGFSLQNSRTRTSNLMGMNFVNDNLQNENLNSAKTKVLSNGLSASTLHSWFGRANYALLDKYLFTVTGRADGSTKFGENNKWAFFPSAAVAWKLNEESFIKDLNAFSELKLRASYGLTGNQGISPYQTLDRFGSERYYVGAQNGFMTGFGPGLAGANNEQGLTIVGGLGNKSLKWETTTSYDLGLDIGFMNQRFTLTLDYYDKHTKDLLRTRTISPSSGFDQQWVNDGEISNRGFELGFNAGIIQREELSWSVGGNFALNRNKVVAMGESDRVVTGSLIEMVRQNVNHFIIGQPMYTFYGYRSDGIIQSLEEGIEAGLTGAEAIPGEIKYIDIAGADGSPDGTIDPTYDRVVIGDPTPNFIYSFNTSVSYKRFDLNAQFYGVYGNDVFDLQKMTPSRQVQRWTPDNPSNLYPRANNTRGYKASDFFVEDGSFLRLQNVTLGYSFRPGMIKGISNIRLYASGNNLLTITKFNKGFDPEVGLDGINWGNYPRPRAYSFGVSVGF</sequence>
<dbReference type="Pfam" id="PF00593">
    <property type="entry name" value="TonB_dep_Rec_b-barrel"/>
    <property type="match status" value="1"/>
</dbReference>
<dbReference type="InterPro" id="IPR012910">
    <property type="entry name" value="Plug_dom"/>
</dbReference>
<evidence type="ECO:0000259" key="12">
    <source>
        <dbReference type="Pfam" id="PF07715"/>
    </source>
</evidence>